<dbReference type="GO" id="GO:0003682">
    <property type="term" value="F:chromatin binding"/>
    <property type="evidence" value="ECO:0007669"/>
    <property type="project" value="InterPro"/>
</dbReference>
<sequence length="260" mass="29614">MTMANDNAIVSETLEFRAFQDDAWYEIELVNHGDNALTIKYMNFSEEWDEIYHVGRFKSIKEIEDFQNRFRCSSVQLQDRECKKVVMGMTVCATNSCNILEVKFYDAIVVEVQNMQHSFVNGDEECFCIYELLWQHGPSRGTTTYATVASICLIRHRSLVNQALDSFLKITGEILGIGIGIGIALHNQDSGIQKGPVCEGAVSYFEPSTPSLQRKSSMDVDAFFMKLRKRRRFRCAVRTFEGRLNGRCKNIRGTDLDAGL</sequence>
<reference evidence="2" key="1">
    <citation type="submission" date="2018-02" db="EMBL/GenBank/DDBJ databases">
        <authorList>
            <person name="Cohen D.B."/>
            <person name="Kent A.D."/>
        </authorList>
    </citation>
    <scope>NUCLEOTIDE SEQUENCE</scope>
</reference>
<dbReference type="PANTHER" id="PTHR36384:SF1">
    <property type="entry name" value="SAWADEE PROTEIN"/>
    <property type="match status" value="1"/>
</dbReference>
<gene>
    <name evidence="2" type="ORF">FSB_LOCUS52513</name>
</gene>
<dbReference type="Pfam" id="PF16719">
    <property type="entry name" value="SAWADEE"/>
    <property type="match status" value="1"/>
</dbReference>
<accession>A0A2N9IKY7</accession>
<name>A0A2N9IKY7_FAGSY</name>
<dbReference type="InterPro" id="IPR032001">
    <property type="entry name" value="SAWADEE_dom"/>
</dbReference>
<proteinExistence type="predicted"/>
<protein>
    <recommendedName>
        <fullName evidence="1">SAWADEE domain-containing protein</fullName>
    </recommendedName>
</protein>
<evidence type="ECO:0000259" key="1">
    <source>
        <dbReference type="Pfam" id="PF16719"/>
    </source>
</evidence>
<organism evidence="2">
    <name type="scientific">Fagus sylvatica</name>
    <name type="common">Beechnut</name>
    <dbReference type="NCBI Taxonomy" id="28930"/>
    <lineage>
        <taxon>Eukaryota</taxon>
        <taxon>Viridiplantae</taxon>
        <taxon>Streptophyta</taxon>
        <taxon>Embryophyta</taxon>
        <taxon>Tracheophyta</taxon>
        <taxon>Spermatophyta</taxon>
        <taxon>Magnoliopsida</taxon>
        <taxon>eudicotyledons</taxon>
        <taxon>Gunneridae</taxon>
        <taxon>Pentapetalae</taxon>
        <taxon>rosids</taxon>
        <taxon>fabids</taxon>
        <taxon>Fagales</taxon>
        <taxon>Fagaceae</taxon>
        <taxon>Fagus</taxon>
    </lineage>
</organism>
<evidence type="ECO:0000313" key="2">
    <source>
        <dbReference type="EMBL" id="SPD24631.1"/>
    </source>
</evidence>
<dbReference type="AlphaFoldDB" id="A0A2N9IKY7"/>
<dbReference type="PANTHER" id="PTHR36384">
    <property type="entry name" value="SAWADEE PROTEIN"/>
    <property type="match status" value="1"/>
</dbReference>
<feature type="domain" description="SAWADEE" evidence="1">
    <location>
        <begin position="13"/>
        <end position="152"/>
    </location>
</feature>
<dbReference type="EMBL" id="OIVN01005957">
    <property type="protein sequence ID" value="SPD24631.1"/>
    <property type="molecule type" value="Genomic_DNA"/>
</dbReference>